<comment type="caution">
    <text evidence="2">The sequence shown here is derived from an EMBL/GenBank/DDBJ whole genome shotgun (WGS) entry which is preliminary data.</text>
</comment>
<feature type="compositionally biased region" description="Polar residues" evidence="1">
    <location>
        <begin position="122"/>
        <end position="133"/>
    </location>
</feature>
<feature type="compositionally biased region" description="Polar residues" evidence="1">
    <location>
        <begin position="56"/>
        <end position="66"/>
    </location>
</feature>
<protein>
    <submittedName>
        <fullName evidence="2">355_t:CDS:1</fullName>
    </submittedName>
</protein>
<organism evidence="2 3">
    <name type="scientific">Paraglomus brasilianum</name>
    <dbReference type="NCBI Taxonomy" id="144538"/>
    <lineage>
        <taxon>Eukaryota</taxon>
        <taxon>Fungi</taxon>
        <taxon>Fungi incertae sedis</taxon>
        <taxon>Mucoromycota</taxon>
        <taxon>Glomeromycotina</taxon>
        <taxon>Glomeromycetes</taxon>
        <taxon>Paraglomerales</taxon>
        <taxon>Paraglomeraceae</taxon>
        <taxon>Paraglomus</taxon>
    </lineage>
</organism>
<name>A0A9N9A630_9GLOM</name>
<gene>
    <name evidence="2" type="ORF">PBRASI_LOCUS3516</name>
</gene>
<accession>A0A9N9A630</accession>
<feature type="region of interest" description="Disordered" evidence="1">
    <location>
        <begin position="300"/>
        <end position="325"/>
    </location>
</feature>
<feature type="compositionally biased region" description="Low complexity" evidence="1">
    <location>
        <begin position="216"/>
        <end position="226"/>
    </location>
</feature>
<evidence type="ECO:0000313" key="2">
    <source>
        <dbReference type="EMBL" id="CAG8518886.1"/>
    </source>
</evidence>
<dbReference type="EMBL" id="CAJVPI010000321">
    <property type="protein sequence ID" value="CAG8518886.1"/>
    <property type="molecule type" value="Genomic_DNA"/>
</dbReference>
<feature type="region of interest" description="Disordered" evidence="1">
    <location>
        <begin position="192"/>
        <end position="242"/>
    </location>
</feature>
<evidence type="ECO:0000256" key="1">
    <source>
        <dbReference type="SAM" id="MobiDB-lite"/>
    </source>
</evidence>
<feature type="compositionally biased region" description="Basic and acidic residues" evidence="1">
    <location>
        <begin position="46"/>
        <end position="55"/>
    </location>
</feature>
<dbReference type="OrthoDB" id="10070965at2759"/>
<evidence type="ECO:0000313" key="3">
    <source>
        <dbReference type="Proteomes" id="UP000789739"/>
    </source>
</evidence>
<feature type="region of interest" description="Disordered" evidence="1">
    <location>
        <begin position="19"/>
        <end position="159"/>
    </location>
</feature>
<feature type="compositionally biased region" description="Low complexity" evidence="1">
    <location>
        <begin position="74"/>
        <end position="84"/>
    </location>
</feature>
<dbReference type="Proteomes" id="UP000789739">
    <property type="component" value="Unassembled WGS sequence"/>
</dbReference>
<feature type="compositionally biased region" description="Low complexity" evidence="1">
    <location>
        <begin position="146"/>
        <end position="159"/>
    </location>
</feature>
<dbReference type="AlphaFoldDB" id="A0A9N9A630"/>
<sequence>MGRKYNIPDYTRLLRVAKRDRVEKAKELKENQKMQERRLRRHGHESRREKRKESRNTTSCTYTARDSPTYEPYTDTGSSSTSSDEGFKNSTQDDGFVIEFGDSQSFHARQSPGRSPREMDRYSSSTRQNTQDFTSSTRKSTKESKQAVGSSAASGSVQKKLTPAEKLRLKVQMGLKKQIAVDEEKKLMKERQQEFERLGGNEAELSAMHSTRNLPRKSQSLSTSESSESDRRGRRHRPRERSVTRARLVKDRVLHRMTVAEAGVAVDRHPQALLVHHPLTVMVGNGIALNAKGGDRRADLDLEQDEGDPTLPTRIIGGGRDDAET</sequence>
<feature type="compositionally biased region" description="Basic and acidic residues" evidence="1">
    <location>
        <begin position="19"/>
        <end position="37"/>
    </location>
</feature>
<keyword evidence="3" id="KW-1185">Reference proteome</keyword>
<reference evidence="2" key="1">
    <citation type="submission" date="2021-06" db="EMBL/GenBank/DDBJ databases">
        <authorList>
            <person name="Kallberg Y."/>
            <person name="Tangrot J."/>
            <person name="Rosling A."/>
        </authorList>
    </citation>
    <scope>NUCLEOTIDE SEQUENCE</scope>
    <source>
        <strain evidence="2">BR232B</strain>
    </source>
</reference>
<proteinExistence type="predicted"/>